<feature type="chain" id="PRO_5046972845" description="Defensin-like protein" evidence="6">
    <location>
        <begin position="27"/>
        <end position="73"/>
    </location>
</feature>
<keyword evidence="4" id="KW-0611">Plant defense</keyword>
<comment type="caution">
    <text evidence="7">The sequence shown here is derived from an EMBL/GenBank/DDBJ whole genome shotgun (WGS) entry which is preliminary data.</text>
</comment>
<proteinExistence type="inferred from homology"/>
<gene>
    <name evidence="7" type="ORF">RD792_002632</name>
</gene>
<evidence type="ECO:0000256" key="1">
    <source>
        <dbReference type="ARBA" id="ARBA00006722"/>
    </source>
</evidence>
<dbReference type="EMBL" id="JAYDYQ010001087">
    <property type="protein sequence ID" value="KAK4491853.1"/>
    <property type="molecule type" value="Genomic_DNA"/>
</dbReference>
<sequence>MEAKRSFWGLVVLFVMLIFASHGSLAKRCASSIGNCKSDHVCAIRCKSKGHSTGICWFQGPNPRVCICEGGPC</sequence>
<evidence type="ECO:0000256" key="3">
    <source>
        <dbReference type="ARBA" id="ARBA00022577"/>
    </source>
</evidence>
<dbReference type="Pfam" id="PF25052">
    <property type="entry name" value="AtDEF-like"/>
    <property type="match status" value="1"/>
</dbReference>
<dbReference type="InterPro" id="IPR010851">
    <property type="entry name" value="DEFL"/>
</dbReference>
<evidence type="ECO:0008006" key="9">
    <source>
        <dbReference type="Google" id="ProtNLM"/>
    </source>
</evidence>
<evidence type="ECO:0000313" key="7">
    <source>
        <dbReference type="EMBL" id="KAK4491853.1"/>
    </source>
</evidence>
<keyword evidence="5" id="KW-1015">Disulfide bond</keyword>
<evidence type="ECO:0000256" key="4">
    <source>
        <dbReference type="ARBA" id="ARBA00022821"/>
    </source>
</evidence>
<dbReference type="Proteomes" id="UP001291926">
    <property type="component" value="Unassembled WGS sequence"/>
</dbReference>
<evidence type="ECO:0000256" key="6">
    <source>
        <dbReference type="SAM" id="SignalP"/>
    </source>
</evidence>
<keyword evidence="6" id="KW-0732">Signal</keyword>
<evidence type="ECO:0000313" key="8">
    <source>
        <dbReference type="Proteomes" id="UP001291926"/>
    </source>
</evidence>
<accession>A0ABR0DRJ0</accession>
<evidence type="ECO:0000256" key="5">
    <source>
        <dbReference type="ARBA" id="ARBA00023157"/>
    </source>
</evidence>
<keyword evidence="8" id="KW-1185">Reference proteome</keyword>
<protein>
    <recommendedName>
        <fullName evidence="9">Defensin-like protein</fullName>
    </recommendedName>
</protein>
<organism evidence="7 8">
    <name type="scientific">Penstemon davidsonii</name>
    <dbReference type="NCBI Taxonomy" id="160366"/>
    <lineage>
        <taxon>Eukaryota</taxon>
        <taxon>Viridiplantae</taxon>
        <taxon>Streptophyta</taxon>
        <taxon>Embryophyta</taxon>
        <taxon>Tracheophyta</taxon>
        <taxon>Spermatophyta</taxon>
        <taxon>Magnoliopsida</taxon>
        <taxon>eudicotyledons</taxon>
        <taxon>Gunneridae</taxon>
        <taxon>Pentapetalae</taxon>
        <taxon>asterids</taxon>
        <taxon>lamiids</taxon>
        <taxon>Lamiales</taxon>
        <taxon>Plantaginaceae</taxon>
        <taxon>Cheloneae</taxon>
        <taxon>Penstemon</taxon>
    </lineage>
</organism>
<comment type="similarity">
    <text evidence="1">Belongs to the DEFL family.</text>
</comment>
<feature type="signal peptide" evidence="6">
    <location>
        <begin position="1"/>
        <end position="26"/>
    </location>
</feature>
<keyword evidence="2" id="KW-0929">Antimicrobial</keyword>
<reference evidence="7 8" key="1">
    <citation type="journal article" date="2023" name="bioRxiv">
        <title>Genome report: Whole genome sequence and annotation of Penstemon davidsonii.</title>
        <authorList>
            <person name="Ostevik K.L."/>
            <person name="Alabady M."/>
            <person name="Zhang M."/>
            <person name="Rausher M.D."/>
        </authorList>
    </citation>
    <scope>NUCLEOTIDE SEQUENCE [LARGE SCALE GENOMIC DNA]</scope>
    <source>
        <strain evidence="7">DNT005</strain>
        <tissue evidence="7">Whole leaf</tissue>
    </source>
</reference>
<evidence type="ECO:0000256" key="2">
    <source>
        <dbReference type="ARBA" id="ARBA00022529"/>
    </source>
</evidence>
<keyword evidence="3" id="KW-0295">Fungicide</keyword>
<name>A0ABR0DRJ0_9LAMI</name>